<dbReference type="GO" id="GO:0008270">
    <property type="term" value="F:zinc ion binding"/>
    <property type="evidence" value="ECO:0007669"/>
    <property type="project" value="UniProtKB-KW"/>
</dbReference>
<dbReference type="RefSeq" id="XP_060282464.1">
    <property type="nucleotide sequence ID" value="XM_060425226.1"/>
</dbReference>
<dbReference type="GO" id="GO:0003723">
    <property type="term" value="F:RNA binding"/>
    <property type="evidence" value="ECO:0007669"/>
    <property type="project" value="InterPro"/>
</dbReference>
<proteinExistence type="inferred from homology"/>
<dbReference type="InterPro" id="IPR021966">
    <property type="entry name" value="SF3a60_bindingd"/>
</dbReference>
<evidence type="ECO:0000313" key="11">
    <source>
        <dbReference type="Proteomes" id="UP001244011"/>
    </source>
</evidence>
<keyword evidence="11" id="KW-1185">Reference proteome</keyword>
<evidence type="ECO:0000256" key="4">
    <source>
        <dbReference type="ARBA" id="ARBA00022723"/>
    </source>
</evidence>
<evidence type="ECO:0000256" key="1">
    <source>
        <dbReference type="ARBA" id="ARBA00004123"/>
    </source>
</evidence>
<evidence type="ECO:0000256" key="6">
    <source>
        <dbReference type="ARBA" id="ARBA00022833"/>
    </source>
</evidence>
<accession>A0AAJ0C213</accession>
<evidence type="ECO:0000256" key="5">
    <source>
        <dbReference type="ARBA" id="ARBA00022771"/>
    </source>
</evidence>
<dbReference type="PROSITE" id="PS00028">
    <property type="entry name" value="ZINC_FINGER_C2H2_1"/>
    <property type="match status" value="1"/>
</dbReference>
<dbReference type="InterPro" id="IPR036236">
    <property type="entry name" value="Znf_C2H2_sf"/>
</dbReference>
<name>A0AAJ0C213_9PEZI</name>
<comment type="similarity">
    <text evidence="2">Belongs to the SF3A3 family.</text>
</comment>
<gene>
    <name evidence="10" type="ORF">QBC33DRAFT_474401</name>
</gene>
<dbReference type="Proteomes" id="UP001244011">
    <property type="component" value="Unassembled WGS sequence"/>
</dbReference>
<dbReference type="Pfam" id="PF16837">
    <property type="entry name" value="SF3A3"/>
    <property type="match status" value="1"/>
</dbReference>
<dbReference type="SUPFAM" id="SSF57667">
    <property type="entry name" value="beta-beta-alpha zinc fingers"/>
    <property type="match status" value="1"/>
</dbReference>
<keyword evidence="4" id="KW-0479">Metal-binding</keyword>
<dbReference type="InterPro" id="IPR013087">
    <property type="entry name" value="Znf_C2H2_type"/>
</dbReference>
<feature type="region of interest" description="Disordered" evidence="8">
    <location>
        <begin position="282"/>
        <end position="307"/>
    </location>
</feature>
<evidence type="ECO:0000256" key="2">
    <source>
        <dbReference type="ARBA" id="ARBA00008776"/>
    </source>
</evidence>
<keyword evidence="6" id="KW-0862">Zinc</keyword>
<dbReference type="AlphaFoldDB" id="A0AAJ0C213"/>
<dbReference type="Pfam" id="PF12874">
    <property type="entry name" value="zf-met"/>
    <property type="match status" value="1"/>
</dbReference>
<dbReference type="GO" id="GO:0005681">
    <property type="term" value="C:spliceosomal complex"/>
    <property type="evidence" value="ECO:0007669"/>
    <property type="project" value="InterPro"/>
</dbReference>
<dbReference type="InterPro" id="IPR031774">
    <property type="entry name" value="SF3A3_dom"/>
</dbReference>
<organism evidence="10 11">
    <name type="scientific">Phialemonium atrogriseum</name>
    <dbReference type="NCBI Taxonomy" id="1093897"/>
    <lineage>
        <taxon>Eukaryota</taxon>
        <taxon>Fungi</taxon>
        <taxon>Dikarya</taxon>
        <taxon>Ascomycota</taxon>
        <taxon>Pezizomycotina</taxon>
        <taxon>Sordariomycetes</taxon>
        <taxon>Sordariomycetidae</taxon>
        <taxon>Cephalothecales</taxon>
        <taxon>Cephalothecaceae</taxon>
        <taxon>Phialemonium</taxon>
    </lineage>
</organism>
<reference evidence="10" key="1">
    <citation type="submission" date="2023-06" db="EMBL/GenBank/DDBJ databases">
        <title>Genome-scale phylogeny and comparative genomics of the fungal order Sordariales.</title>
        <authorList>
            <consortium name="Lawrence Berkeley National Laboratory"/>
            <person name="Hensen N."/>
            <person name="Bonometti L."/>
            <person name="Westerberg I."/>
            <person name="Brannstrom I.O."/>
            <person name="Guillou S."/>
            <person name="Cros-Aarteil S."/>
            <person name="Calhoun S."/>
            <person name="Haridas S."/>
            <person name="Kuo A."/>
            <person name="Mondo S."/>
            <person name="Pangilinan J."/>
            <person name="Riley R."/>
            <person name="Labutti K."/>
            <person name="Andreopoulos B."/>
            <person name="Lipzen A."/>
            <person name="Chen C."/>
            <person name="Yanf M."/>
            <person name="Daum C."/>
            <person name="Ng V."/>
            <person name="Clum A."/>
            <person name="Steindorff A."/>
            <person name="Ohm R."/>
            <person name="Martin F."/>
            <person name="Silar P."/>
            <person name="Natvig D."/>
            <person name="Lalanne C."/>
            <person name="Gautier V."/>
            <person name="Ament-Velasquez S.L."/>
            <person name="Kruys A."/>
            <person name="Hutchinson M.I."/>
            <person name="Powell A.J."/>
            <person name="Barry K."/>
            <person name="Miller A.N."/>
            <person name="Grigoriev I.V."/>
            <person name="Debuchy R."/>
            <person name="Gladieux P."/>
            <person name="Thoren M.H."/>
            <person name="Johannesson H."/>
        </authorList>
    </citation>
    <scope>NUCLEOTIDE SEQUENCE</scope>
    <source>
        <strain evidence="10">8032-3</strain>
    </source>
</reference>
<dbReference type="Pfam" id="PF12108">
    <property type="entry name" value="SF3a60_bindingd"/>
    <property type="match status" value="1"/>
</dbReference>
<dbReference type="PANTHER" id="PTHR12786">
    <property type="entry name" value="SPLICING FACTOR SF3A-RELATED"/>
    <property type="match status" value="1"/>
</dbReference>
<dbReference type="InterPro" id="IPR000690">
    <property type="entry name" value="Matrin/U1-C_Znf_C2H2"/>
</dbReference>
<dbReference type="GO" id="GO:0000398">
    <property type="term" value="P:mRNA splicing, via spliceosome"/>
    <property type="evidence" value="ECO:0007669"/>
    <property type="project" value="InterPro"/>
</dbReference>
<protein>
    <recommendedName>
        <fullName evidence="9">Matrin-type domain-containing protein</fullName>
    </recommendedName>
</protein>
<dbReference type="InterPro" id="IPR024598">
    <property type="entry name" value="SF3a60/Prp9_C"/>
</dbReference>
<dbReference type="GeneID" id="85308413"/>
<dbReference type="Pfam" id="PF11931">
    <property type="entry name" value="SF3a60_Prp9_C"/>
    <property type="match status" value="1"/>
</dbReference>
<evidence type="ECO:0000256" key="7">
    <source>
        <dbReference type="ARBA" id="ARBA00023242"/>
    </source>
</evidence>
<keyword evidence="3" id="KW-0597">Phosphoprotein</keyword>
<evidence type="ECO:0000256" key="3">
    <source>
        <dbReference type="ARBA" id="ARBA00022553"/>
    </source>
</evidence>
<evidence type="ECO:0000313" key="10">
    <source>
        <dbReference type="EMBL" id="KAK1766251.1"/>
    </source>
</evidence>
<evidence type="ECO:0000256" key="8">
    <source>
        <dbReference type="SAM" id="MobiDB-lite"/>
    </source>
</evidence>
<comment type="subcellular location">
    <subcellularLocation>
        <location evidence="1">Nucleus</location>
    </subcellularLocation>
</comment>
<dbReference type="PROSITE" id="PS50171">
    <property type="entry name" value="ZF_MATRIN"/>
    <property type="match status" value="1"/>
</dbReference>
<dbReference type="InterPro" id="IPR051421">
    <property type="entry name" value="RNA_Proc_DNA_Dmg_Regulator"/>
</dbReference>
<keyword evidence="5" id="KW-0863">Zinc-finger</keyword>
<feature type="domain" description="Matrin-type" evidence="9">
    <location>
        <begin position="406"/>
        <end position="437"/>
    </location>
</feature>
<dbReference type="PANTHER" id="PTHR12786:SF2">
    <property type="entry name" value="SPLICING FACTOR 3A SUBUNIT 3"/>
    <property type="match status" value="1"/>
</dbReference>
<dbReference type="Gene3D" id="3.30.160.60">
    <property type="entry name" value="Classic Zinc Finger"/>
    <property type="match status" value="1"/>
</dbReference>
<evidence type="ECO:0000259" key="9">
    <source>
        <dbReference type="PROSITE" id="PS50171"/>
    </source>
</evidence>
<dbReference type="EMBL" id="MU839012">
    <property type="protein sequence ID" value="KAK1766251.1"/>
    <property type="molecule type" value="Genomic_DNA"/>
</dbReference>
<comment type="caution">
    <text evidence="10">The sequence shown here is derived from an EMBL/GenBank/DDBJ whole genome shotgun (WGS) entry which is preliminary data.</text>
</comment>
<keyword evidence="7" id="KW-0539">Nucleus</keyword>
<sequence>MLVEDQRYIHEDLERLEQGIADRVSEEPKHIRARLNRDHEVSQLLDQIQKQSAEILSIYEDASGVRSKEILQIGSGDPFEEFYRQVNEVKEHHSRYANEQAENSEIRYRPRKAGEDQVPYIVESMFSGEEAYGRYFDLHACHESYLNLPNVKRLAYLQYLEVFDNFAAVAGGLKRSDKLTDQYFKYVGELMEYLESFMRRTRPLENIEKVFASWDKEFEDSWQKDEIQGWQLETAAIPSGTNRTLSTPDAVWCDACEKDFKNENVYKGHLNGRKHVKAAEELKKRREASAASADGTPESSAHRLKERAVAEREYRVKRLSGAMSTERDDTRVNVERRQGMTERERAQELDNIFNEVGIAEENGEAEEEEEENGEERIYNPLKLPLAWDGKPIPFWLYRLHGLGVEFPCEICGNYVYRGRRAFDKHFNESRHIYGLKCLGISNTHLFRDITDIAEALRLWDKIQRDQKKTKVDDGSVVQMEDAEGNVMPEKVYYDLQKQGLL</sequence>